<dbReference type="PROSITE" id="PS51725">
    <property type="entry name" value="ABM"/>
    <property type="match status" value="1"/>
</dbReference>
<dbReference type="Gene3D" id="3.30.70.100">
    <property type="match status" value="1"/>
</dbReference>
<organism evidence="2 3">
    <name type="scientific">Aquaticitalea lipolytica</name>
    <dbReference type="NCBI Taxonomy" id="1247562"/>
    <lineage>
        <taxon>Bacteria</taxon>
        <taxon>Pseudomonadati</taxon>
        <taxon>Bacteroidota</taxon>
        <taxon>Flavobacteriia</taxon>
        <taxon>Flavobacteriales</taxon>
        <taxon>Flavobacteriaceae</taxon>
        <taxon>Aquaticitalea</taxon>
    </lineage>
</organism>
<dbReference type="GO" id="GO:0004497">
    <property type="term" value="F:monooxygenase activity"/>
    <property type="evidence" value="ECO:0007669"/>
    <property type="project" value="UniProtKB-KW"/>
</dbReference>
<dbReference type="EMBL" id="BMIC01000001">
    <property type="protein sequence ID" value="GFZ76081.1"/>
    <property type="molecule type" value="Genomic_DNA"/>
</dbReference>
<dbReference type="Pfam" id="PF03992">
    <property type="entry name" value="ABM"/>
    <property type="match status" value="1"/>
</dbReference>
<keyword evidence="3" id="KW-1185">Reference proteome</keyword>
<gene>
    <name evidence="2" type="primary">fjo15</name>
    <name evidence="2" type="ORF">GCM10011531_00920</name>
</gene>
<dbReference type="Proteomes" id="UP000598120">
    <property type="component" value="Unassembled WGS sequence"/>
</dbReference>
<dbReference type="RefSeq" id="WP_188604375.1">
    <property type="nucleotide sequence ID" value="NZ_BMIC01000001.1"/>
</dbReference>
<evidence type="ECO:0000259" key="1">
    <source>
        <dbReference type="PROSITE" id="PS51725"/>
    </source>
</evidence>
<dbReference type="SUPFAM" id="SSF54909">
    <property type="entry name" value="Dimeric alpha+beta barrel"/>
    <property type="match status" value="1"/>
</dbReference>
<keyword evidence="2" id="KW-0560">Oxidoreductase</keyword>
<proteinExistence type="predicted"/>
<reference evidence="2 3" key="1">
    <citation type="journal article" date="2014" name="Int. J. Syst. Evol. Microbiol.">
        <title>Complete genome sequence of Corynebacterium casei LMG S-19264T (=DSM 44701T), isolated from a smear-ripened cheese.</title>
        <authorList>
            <consortium name="US DOE Joint Genome Institute (JGI-PGF)"/>
            <person name="Walter F."/>
            <person name="Albersmeier A."/>
            <person name="Kalinowski J."/>
            <person name="Ruckert C."/>
        </authorList>
    </citation>
    <scope>NUCLEOTIDE SEQUENCE [LARGE SCALE GENOMIC DNA]</scope>
    <source>
        <strain evidence="2 3">CGMCC 1.15295</strain>
    </source>
</reference>
<comment type="caution">
    <text evidence="2">The sequence shown here is derived from an EMBL/GenBank/DDBJ whole genome shotgun (WGS) entry which is preliminary data.</text>
</comment>
<protein>
    <submittedName>
        <fullName evidence="2">Antibiotic biosynthesis monooxygenase</fullName>
    </submittedName>
</protein>
<sequence length="98" mass="11974">MFVRIVKMSFNPLKVDEFLANFEAKKRLIREFEGCEFLELYRDKHHTNVFFTYSYWDSEEYLENYRQSDLFKSVWAKTKPLFNDKPEAWSVDKLVSLE</sequence>
<feature type="domain" description="ABM" evidence="1">
    <location>
        <begin position="2"/>
        <end position="91"/>
    </location>
</feature>
<accession>A0A8J2XEV6</accession>
<evidence type="ECO:0000313" key="2">
    <source>
        <dbReference type="EMBL" id="GFZ76081.1"/>
    </source>
</evidence>
<evidence type="ECO:0000313" key="3">
    <source>
        <dbReference type="Proteomes" id="UP000598120"/>
    </source>
</evidence>
<keyword evidence="2" id="KW-0503">Monooxygenase</keyword>
<dbReference type="InterPro" id="IPR007138">
    <property type="entry name" value="ABM_dom"/>
</dbReference>
<name>A0A8J2XEV6_9FLAO</name>
<dbReference type="AlphaFoldDB" id="A0A8J2XEV6"/>
<dbReference type="InterPro" id="IPR011008">
    <property type="entry name" value="Dimeric_a/b-barrel"/>
</dbReference>